<reference evidence="1" key="1">
    <citation type="submission" date="2021-04" db="EMBL/GenBank/DDBJ databases">
        <authorList>
            <person name="Postec A."/>
        </authorList>
    </citation>
    <scope>NUCLEOTIDE SEQUENCE</scope>
    <source>
        <strain evidence="1">F1F22</strain>
    </source>
</reference>
<dbReference type="RefSeq" id="WP_271436412.1">
    <property type="nucleotide sequence ID" value="NZ_CP073355.1"/>
</dbReference>
<evidence type="ECO:0008006" key="3">
    <source>
        <dbReference type="Google" id="ProtNLM"/>
    </source>
</evidence>
<dbReference type="AlphaFoldDB" id="A0AAX3BG74"/>
<organism evidence="1 2">
    <name type="scientific">Thermospira aquatica</name>
    <dbReference type="NCBI Taxonomy" id="2828656"/>
    <lineage>
        <taxon>Bacteria</taxon>
        <taxon>Pseudomonadati</taxon>
        <taxon>Spirochaetota</taxon>
        <taxon>Spirochaetia</taxon>
        <taxon>Brevinematales</taxon>
        <taxon>Thermospiraceae</taxon>
        <taxon>Thermospira</taxon>
    </lineage>
</organism>
<dbReference type="KEGG" id="taqu:KDW03_05650"/>
<sequence>MKRIFFILFFWFLVGSLFAVKIEDIFIRGNSDSNSRTILFYFFEYDPDKDYTPGELERALQNWARRLERTGWFRNIYVTNEYTPENTVRISLELTESFFYTAQLFDRAVGFGKQNIWGKGKEIFFEVGTFQKKITLIDHMYNFSPFFYQVSLGTTEEDLVEYRGDFYQTFLTLRQKGEALVGWHVFPDHIMWVSLGGQSIVQTNQMPLERGGYLSLSYLVDTRRGYPSFSSGWHWQNDARWFFLSGGISWETTASWHTPLGKTWQLGLKWHHGLTYGKLQSSEKYLLRQINGLHTLSQSPGLLGDNCWDVHGEIRWKFWEVIPFVIFDMQLEAVAFLEGGEAWTEWRETPCDNYPFWTDGISFALQMRTYSLDG</sequence>
<keyword evidence="2" id="KW-1185">Reference proteome</keyword>
<gene>
    <name evidence="1" type="ORF">KDW03_05650</name>
</gene>
<dbReference type="EMBL" id="CP073355">
    <property type="protein sequence ID" value="URA11280.1"/>
    <property type="molecule type" value="Genomic_DNA"/>
</dbReference>
<evidence type="ECO:0000313" key="2">
    <source>
        <dbReference type="Proteomes" id="UP001056539"/>
    </source>
</evidence>
<protein>
    <recommendedName>
        <fullName evidence="3">POTRA domain-containing protein</fullName>
    </recommendedName>
</protein>
<dbReference type="Proteomes" id="UP001056539">
    <property type="component" value="Chromosome"/>
</dbReference>
<accession>A0AAX3BG74</accession>
<name>A0AAX3BG74_9SPIR</name>
<reference evidence="1" key="2">
    <citation type="submission" date="2022-06" db="EMBL/GenBank/DDBJ databases">
        <title>Thermospira aquatica gen. nov., sp. nov.</title>
        <authorList>
            <person name="Ben Ali Gam Z."/>
            <person name="Labat M."/>
        </authorList>
    </citation>
    <scope>NUCLEOTIDE SEQUENCE</scope>
    <source>
        <strain evidence="1">F1F22</strain>
    </source>
</reference>
<evidence type="ECO:0000313" key="1">
    <source>
        <dbReference type="EMBL" id="URA11280.1"/>
    </source>
</evidence>
<proteinExistence type="predicted"/>
<dbReference type="Gene3D" id="3.10.20.310">
    <property type="entry name" value="membrane protein fhac"/>
    <property type="match status" value="1"/>
</dbReference>